<dbReference type="AlphaFoldDB" id="A0A9P7GA10"/>
<organism evidence="1 2">
    <name type="scientific">Asterophora parasitica</name>
    <dbReference type="NCBI Taxonomy" id="117018"/>
    <lineage>
        <taxon>Eukaryota</taxon>
        <taxon>Fungi</taxon>
        <taxon>Dikarya</taxon>
        <taxon>Basidiomycota</taxon>
        <taxon>Agaricomycotina</taxon>
        <taxon>Agaricomycetes</taxon>
        <taxon>Agaricomycetidae</taxon>
        <taxon>Agaricales</taxon>
        <taxon>Tricholomatineae</taxon>
        <taxon>Lyophyllaceae</taxon>
        <taxon>Asterophora</taxon>
    </lineage>
</organism>
<proteinExistence type="predicted"/>
<sequence>MPGFNKIRRVLHDVFEPDEAWNALDTFGLAFEIRENIISAAAKELEFSVLSMCSTNAGYTERIDETTAMINTEVRQLLAGGAPDDDEDAQNVVDVMKRLSKGHSRRAGKQRAA</sequence>
<dbReference type="OrthoDB" id="10261556at2759"/>
<dbReference type="Proteomes" id="UP000775547">
    <property type="component" value="Unassembled WGS sequence"/>
</dbReference>
<evidence type="ECO:0000313" key="1">
    <source>
        <dbReference type="EMBL" id="KAG5646011.1"/>
    </source>
</evidence>
<keyword evidence="2" id="KW-1185">Reference proteome</keyword>
<reference evidence="1" key="1">
    <citation type="submission" date="2020-07" db="EMBL/GenBank/DDBJ databases">
        <authorList>
            <person name="Nieuwenhuis M."/>
            <person name="Van De Peppel L.J.J."/>
        </authorList>
    </citation>
    <scope>NUCLEOTIDE SEQUENCE</scope>
    <source>
        <strain evidence="1">AP01</strain>
        <tissue evidence="1">Mycelium</tissue>
    </source>
</reference>
<gene>
    <name evidence="1" type="ORF">DXG03_004613</name>
</gene>
<reference evidence="1" key="2">
    <citation type="submission" date="2021-10" db="EMBL/GenBank/DDBJ databases">
        <title>Phylogenomics reveals ancestral predisposition of the termite-cultivated fungus Termitomyces towards a domesticated lifestyle.</title>
        <authorList>
            <person name="Auxier B."/>
            <person name="Grum-Grzhimaylo A."/>
            <person name="Cardenas M.E."/>
            <person name="Lodge J.D."/>
            <person name="Laessoe T."/>
            <person name="Pedersen O."/>
            <person name="Smith M.E."/>
            <person name="Kuyper T.W."/>
            <person name="Franco-Molano E.A."/>
            <person name="Baroni T.J."/>
            <person name="Aanen D.K."/>
        </authorList>
    </citation>
    <scope>NUCLEOTIDE SEQUENCE</scope>
    <source>
        <strain evidence="1">AP01</strain>
        <tissue evidence="1">Mycelium</tissue>
    </source>
</reference>
<accession>A0A9P7GA10</accession>
<protein>
    <submittedName>
        <fullName evidence="1">Uncharacterized protein</fullName>
    </submittedName>
</protein>
<dbReference type="EMBL" id="JABCKV010000028">
    <property type="protein sequence ID" value="KAG5646011.1"/>
    <property type="molecule type" value="Genomic_DNA"/>
</dbReference>
<name>A0A9P7GA10_9AGAR</name>
<comment type="caution">
    <text evidence="1">The sequence shown here is derived from an EMBL/GenBank/DDBJ whole genome shotgun (WGS) entry which is preliminary data.</text>
</comment>
<evidence type="ECO:0000313" key="2">
    <source>
        <dbReference type="Proteomes" id="UP000775547"/>
    </source>
</evidence>